<feature type="compositionally biased region" description="Basic residues" evidence="1">
    <location>
        <begin position="97"/>
        <end position="107"/>
    </location>
</feature>
<proteinExistence type="predicted"/>
<evidence type="ECO:0000313" key="3">
    <source>
        <dbReference type="Proteomes" id="UP001215598"/>
    </source>
</evidence>
<evidence type="ECO:0000313" key="2">
    <source>
        <dbReference type="EMBL" id="KAJ7725391.1"/>
    </source>
</evidence>
<evidence type="ECO:0000256" key="1">
    <source>
        <dbReference type="SAM" id="MobiDB-lite"/>
    </source>
</evidence>
<protein>
    <submittedName>
        <fullName evidence="2">Uncharacterized protein</fullName>
    </submittedName>
</protein>
<dbReference type="EMBL" id="JARKIB010000195">
    <property type="protein sequence ID" value="KAJ7725391.1"/>
    <property type="molecule type" value="Genomic_DNA"/>
</dbReference>
<accession>A0AAD7HPK8</accession>
<keyword evidence="3" id="KW-1185">Reference proteome</keyword>
<feature type="region of interest" description="Disordered" evidence="1">
    <location>
        <begin position="48"/>
        <end position="125"/>
    </location>
</feature>
<reference evidence="2" key="1">
    <citation type="submission" date="2023-03" db="EMBL/GenBank/DDBJ databases">
        <title>Massive genome expansion in bonnet fungi (Mycena s.s.) driven by repeated elements and novel gene families across ecological guilds.</title>
        <authorList>
            <consortium name="Lawrence Berkeley National Laboratory"/>
            <person name="Harder C.B."/>
            <person name="Miyauchi S."/>
            <person name="Viragh M."/>
            <person name="Kuo A."/>
            <person name="Thoen E."/>
            <person name="Andreopoulos B."/>
            <person name="Lu D."/>
            <person name="Skrede I."/>
            <person name="Drula E."/>
            <person name="Henrissat B."/>
            <person name="Morin E."/>
            <person name="Kohler A."/>
            <person name="Barry K."/>
            <person name="LaButti K."/>
            <person name="Morin E."/>
            <person name="Salamov A."/>
            <person name="Lipzen A."/>
            <person name="Mereny Z."/>
            <person name="Hegedus B."/>
            <person name="Baldrian P."/>
            <person name="Stursova M."/>
            <person name="Weitz H."/>
            <person name="Taylor A."/>
            <person name="Grigoriev I.V."/>
            <person name="Nagy L.G."/>
            <person name="Martin F."/>
            <person name="Kauserud H."/>
        </authorList>
    </citation>
    <scope>NUCLEOTIDE SEQUENCE</scope>
    <source>
        <strain evidence="2">CBHHK182m</strain>
    </source>
</reference>
<comment type="caution">
    <text evidence="2">The sequence shown here is derived from an EMBL/GenBank/DDBJ whole genome shotgun (WGS) entry which is preliminary data.</text>
</comment>
<dbReference type="AlphaFoldDB" id="A0AAD7HPK8"/>
<sequence length="474" mass="53339">MAYPVLLDPASSMAELEELEERLRAVIIETAKHGKIIKKVNNEVFHPFHTARRSPSPERSSSLHKIASSSTHPPAVVRRAKNTIATPPAKLTPTQKKNQKTRVKAKERKAAGQPSNKQILDPPRAPNQWNKCSRCSHKPQSEWCTRVVYVKEKLDAAKYRGYALTSAAPGDRLKPKPTKAKTQKKSRIYKRTQYISPAELQLKRFEARPLDHTCWRNCGQDILKFIHRRESEEHLVGGFRFNALSPEALKIMQENHGRVRIHTLRRREDMHKWSYGTMTAAGSRMPVGGGKGDGYAPYASHTGETVEDIETLFRHAVDADILITVAKSIYPNIEKDMIQITEDSELNRFGRFGVTGYYCTNFISCIHSDKDIKPKVGHHPILHPCIQLFKDKCGPHDYNFGMIKWGVIVRTMVNTAWIFDGNDEHGTEMPSESAMNAGASSSGEHHAVSAKNANRASACREVRDGYDVRIGATC</sequence>
<organism evidence="2 3">
    <name type="scientific">Mycena metata</name>
    <dbReference type="NCBI Taxonomy" id="1033252"/>
    <lineage>
        <taxon>Eukaryota</taxon>
        <taxon>Fungi</taxon>
        <taxon>Dikarya</taxon>
        <taxon>Basidiomycota</taxon>
        <taxon>Agaricomycotina</taxon>
        <taxon>Agaricomycetes</taxon>
        <taxon>Agaricomycetidae</taxon>
        <taxon>Agaricales</taxon>
        <taxon>Marasmiineae</taxon>
        <taxon>Mycenaceae</taxon>
        <taxon>Mycena</taxon>
    </lineage>
</organism>
<feature type="region of interest" description="Disordered" evidence="1">
    <location>
        <begin position="427"/>
        <end position="446"/>
    </location>
</feature>
<gene>
    <name evidence="2" type="ORF">B0H16DRAFT_283324</name>
</gene>
<dbReference type="Proteomes" id="UP001215598">
    <property type="component" value="Unassembled WGS sequence"/>
</dbReference>
<name>A0AAD7HPK8_9AGAR</name>